<dbReference type="SMART" id="SM00490">
    <property type="entry name" value="HELICc"/>
    <property type="match status" value="1"/>
</dbReference>
<keyword evidence="8 21" id="KW-0347">Helicase</keyword>
<dbReference type="InterPro" id="IPR036388">
    <property type="entry name" value="WH-like_DNA-bd_sf"/>
</dbReference>
<dbReference type="NCBIfam" id="TIGR00614">
    <property type="entry name" value="recQ_fam"/>
    <property type="match status" value="1"/>
</dbReference>
<sequence length="699" mass="77122">MDAVMSGRDVLGVVATGGGKSICYQLPALLSDGMGVVISPLISLMKDQTDSLRKSGIYAESFNSSLDIRDYGRISADAGRGEIDLLYVSPEKMASHSFRKLLKNAKISLFAVDEAHCISQWGHEFRPEYRQLNLIKKEFPGVPVIALTATANPAVRDDILRQLKLTDPFIHIGSFRRSNLNYEVREKVDVLGQILSYIRRKKGESGIIYCSGRNSVENLAKKLNSYGVYSLPYHAGLPKDERTRTQEKFIKGVVSVVVATVAFGMGINKSDVRYVLHYDLPPNLERYYQETGRAGRDGEASDCILFYSRGDLVKAEYFIGKMQSAKQKRVAREKLDVMTEFCESERCRVLYMLKYFGEAATERCGRCDNCINPPEYIDGREVAGLILDCVMEAGTPYGSTHISDIIRGSKSKKVKGRGHDSLRAFGSGKNYSRQELSSFINQMISSGILCRTGKKYPVISSGERVNDFLSGNLSVRFKVAGKKGKGRKRSPAPPSGAEEAPALSADDEILLDKLKSLRKEISQDKGIMPCLILSNSVLSAMVRNRPADISGLKEIKGIGDVKAQNYGRQFLKLINSSISTDSDNAARISPDASEKSATHLKSAEVTLEFFRGGYTLAEIAEERGLNPDIVSLHIADMIESGEVIDLGDILPYRKVELISDKILLSPGSGIKDIVNCSDLCITASEVRIVRAELRRLGRI</sequence>
<dbReference type="GO" id="GO:0030894">
    <property type="term" value="C:replisome"/>
    <property type="evidence" value="ECO:0007669"/>
    <property type="project" value="TreeGrafter"/>
</dbReference>
<dbReference type="InterPro" id="IPR029491">
    <property type="entry name" value="Helicase_HTH"/>
</dbReference>
<keyword evidence="9" id="KW-0862">Zinc</keyword>
<dbReference type="SUPFAM" id="SSF52540">
    <property type="entry name" value="P-loop containing nucleoside triphosphate hydrolases"/>
    <property type="match status" value="1"/>
</dbReference>
<evidence type="ECO:0000256" key="17">
    <source>
        <dbReference type="SAM" id="MobiDB-lite"/>
    </source>
</evidence>
<evidence type="ECO:0000256" key="13">
    <source>
        <dbReference type="ARBA" id="ARBA00023204"/>
    </source>
</evidence>
<evidence type="ECO:0000256" key="7">
    <source>
        <dbReference type="ARBA" id="ARBA00022801"/>
    </source>
</evidence>
<dbReference type="PROSITE" id="PS51194">
    <property type="entry name" value="HELICASE_CTER"/>
    <property type="match status" value="1"/>
</dbReference>
<dbReference type="PROSITE" id="PS50967">
    <property type="entry name" value="HRDC"/>
    <property type="match status" value="1"/>
</dbReference>
<evidence type="ECO:0000256" key="4">
    <source>
        <dbReference type="ARBA" id="ARBA00022723"/>
    </source>
</evidence>
<feature type="compositionally biased region" description="Basic residues" evidence="17">
    <location>
        <begin position="480"/>
        <end position="490"/>
    </location>
</feature>
<evidence type="ECO:0000256" key="12">
    <source>
        <dbReference type="ARBA" id="ARBA00023172"/>
    </source>
</evidence>
<dbReference type="PANTHER" id="PTHR13710:SF105">
    <property type="entry name" value="ATP-DEPENDENT DNA HELICASE Q1"/>
    <property type="match status" value="1"/>
</dbReference>
<dbReference type="InterPro" id="IPR027417">
    <property type="entry name" value="P-loop_NTPase"/>
</dbReference>
<dbReference type="GO" id="GO:0043138">
    <property type="term" value="F:3'-5' DNA helicase activity"/>
    <property type="evidence" value="ECO:0007669"/>
    <property type="project" value="UniProtKB-EC"/>
</dbReference>
<dbReference type="GO" id="GO:0005524">
    <property type="term" value="F:ATP binding"/>
    <property type="evidence" value="ECO:0007669"/>
    <property type="project" value="UniProtKB-KW"/>
</dbReference>
<feature type="domain" description="Helicase C-terminal" evidence="20">
    <location>
        <begin position="190"/>
        <end position="338"/>
    </location>
</feature>
<evidence type="ECO:0000256" key="14">
    <source>
        <dbReference type="ARBA" id="ARBA00023235"/>
    </source>
</evidence>
<dbReference type="Gene3D" id="3.40.50.300">
    <property type="entry name" value="P-loop containing nucleotide triphosphate hydrolases"/>
    <property type="match status" value="2"/>
</dbReference>
<dbReference type="SMART" id="SM00487">
    <property type="entry name" value="DEXDc"/>
    <property type="match status" value="1"/>
</dbReference>
<dbReference type="AlphaFoldDB" id="A0A9E7PTW0"/>
<dbReference type="KEGG" id="mend:L6E24_06545"/>
<evidence type="ECO:0000313" key="21">
    <source>
        <dbReference type="EMBL" id="UUX93862.1"/>
    </source>
</evidence>
<accession>A0A9E7PTW0</accession>
<feature type="region of interest" description="Disordered" evidence="17">
    <location>
        <begin position="480"/>
        <end position="501"/>
    </location>
</feature>
<evidence type="ECO:0000256" key="6">
    <source>
        <dbReference type="ARBA" id="ARBA00022763"/>
    </source>
</evidence>
<evidence type="ECO:0000256" key="10">
    <source>
        <dbReference type="ARBA" id="ARBA00022840"/>
    </source>
</evidence>
<dbReference type="Pfam" id="PF00271">
    <property type="entry name" value="Helicase_C"/>
    <property type="match status" value="1"/>
</dbReference>
<evidence type="ECO:0000259" key="18">
    <source>
        <dbReference type="PROSITE" id="PS50967"/>
    </source>
</evidence>
<dbReference type="InterPro" id="IPR044876">
    <property type="entry name" value="HRDC_dom_sf"/>
</dbReference>
<keyword evidence="22" id="KW-1185">Reference proteome</keyword>
<dbReference type="SUPFAM" id="SSF47819">
    <property type="entry name" value="HRDC-like"/>
    <property type="match status" value="1"/>
</dbReference>
<dbReference type="PANTHER" id="PTHR13710">
    <property type="entry name" value="DNA HELICASE RECQ FAMILY MEMBER"/>
    <property type="match status" value="1"/>
</dbReference>
<dbReference type="InterPro" id="IPR036390">
    <property type="entry name" value="WH_DNA-bd_sf"/>
</dbReference>
<dbReference type="InterPro" id="IPR018982">
    <property type="entry name" value="RQC_domain"/>
</dbReference>
<feature type="domain" description="HRDC" evidence="18">
    <location>
        <begin position="504"/>
        <end position="584"/>
    </location>
</feature>
<dbReference type="InterPro" id="IPR014001">
    <property type="entry name" value="Helicase_ATP-bd"/>
</dbReference>
<evidence type="ECO:0000256" key="3">
    <source>
        <dbReference type="ARBA" id="ARBA00005446"/>
    </source>
</evidence>
<keyword evidence="10" id="KW-0067">ATP-binding</keyword>
<dbReference type="Gene3D" id="1.10.150.80">
    <property type="entry name" value="HRDC domain"/>
    <property type="match status" value="1"/>
</dbReference>
<dbReference type="InterPro" id="IPR010997">
    <property type="entry name" value="HRDC-like_sf"/>
</dbReference>
<dbReference type="SMART" id="SM00956">
    <property type="entry name" value="RQC"/>
    <property type="match status" value="1"/>
</dbReference>
<evidence type="ECO:0000256" key="11">
    <source>
        <dbReference type="ARBA" id="ARBA00023125"/>
    </source>
</evidence>
<dbReference type="GO" id="GO:0006281">
    <property type="term" value="P:DNA repair"/>
    <property type="evidence" value="ECO:0007669"/>
    <property type="project" value="UniProtKB-KW"/>
</dbReference>
<protein>
    <recommendedName>
        <fullName evidence="16">DNA 3'-5' helicase</fullName>
        <ecNumber evidence="16">5.6.2.4</ecNumber>
    </recommendedName>
</protein>
<dbReference type="CDD" id="cd17920">
    <property type="entry name" value="DEXHc_RecQ"/>
    <property type="match status" value="1"/>
</dbReference>
<evidence type="ECO:0000256" key="5">
    <source>
        <dbReference type="ARBA" id="ARBA00022741"/>
    </source>
</evidence>
<keyword evidence="5" id="KW-0547">Nucleotide-binding</keyword>
<dbReference type="Pfam" id="PF09382">
    <property type="entry name" value="RQC"/>
    <property type="match status" value="1"/>
</dbReference>
<name>A0A9E7PTW0_9EURY</name>
<evidence type="ECO:0000256" key="8">
    <source>
        <dbReference type="ARBA" id="ARBA00022806"/>
    </source>
</evidence>
<comment type="cofactor">
    <cofactor evidence="2">
        <name>Zn(2+)</name>
        <dbReference type="ChEBI" id="CHEBI:29105"/>
    </cofactor>
</comment>
<dbReference type="InterPro" id="IPR002121">
    <property type="entry name" value="HRDC_dom"/>
</dbReference>
<proteinExistence type="inferred from homology"/>
<evidence type="ECO:0000256" key="1">
    <source>
        <dbReference type="ARBA" id="ARBA00001946"/>
    </source>
</evidence>
<dbReference type="FunFam" id="3.40.50.300:FF:001389">
    <property type="entry name" value="ATP-dependent DNA helicase RecQ"/>
    <property type="match status" value="1"/>
</dbReference>
<dbReference type="Pfam" id="PF00270">
    <property type="entry name" value="DEAD"/>
    <property type="match status" value="1"/>
</dbReference>
<evidence type="ECO:0000259" key="19">
    <source>
        <dbReference type="PROSITE" id="PS51192"/>
    </source>
</evidence>
<keyword evidence="12" id="KW-0233">DNA recombination</keyword>
<dbReference type="PROSITE" id="PS51192">
    <property type="entry name" value="HELICASE_ATP_BIND_1"/>
    <property type="match status" value="1"/>
</dbReference>
<dbReference type="GO" id="GO:0006260">
    <property type="term" value="P:DNA replication"/>
    <property type="evidence" value="ECO:0007669"/>
    <property type="project" value="InterPro"/>
</dbReference>
<keyword evidence="6" id="KW-0227">DNA damage</keyword>
<organism evidence="21 22">
    <name type="scientific">Methanoplanus endosymbiosus</name>
    <dbReference type="NCBI Taxonomy" id="33865"/>
    <lineage>
        <taxon>Archaea</taxon>
        <taxon>Methanobacteriati</taxon>
        <taxon>Methanobacteriota</taxon>
        <taxon>Stenosarchaea group</taxon>
        <taxon>Methanomicrobia</taxon>
        <taxon>Methanomicrobiales</taxon>
        <taxon>Methanomicrobiaceae</taxon>
        <taxon>Methanoplanus</taxon>
    </lineage>
</organism>
<gene>
    <name evidence="21" type="primary">recQ</name>
    <name evidence="21" type="ORF">L6E24_06545</name>
</gene>
<dbReference type="InterPro" id="IPR032284">
    <property type="entry name" value="RecQ_Zn-bd"/>
</dbReference>
<comment type="catalytic activity">
    <reaction evidence="15">
        <text>Couples ATP hydrolysis with the unwinding of duplex DNA by translocating in the 3'-5' direction.</text>
        <dbReference type="EC" id="5.6.2.4"/>
    </reaction>
</comment>
<keyword evidence="13" id="KW-0234">DNA repair</keyword>
<reference evidence="21" key="1">
    <citation type="submission" date="2022-04" db="EMBL/GenBank/DDBJ databases">
        <title>Complete genome of Methanoplanus endosymbiosus DSM 3599.</title>
        <authorList>
            <person name="Chen S.-C."/>
            <person name="You Y.-T."/>
            <person name="Zhou Y.-Z."/>
            <person name="Lai M.-C."/>
        </authorList>
    </citation>
    <scope>NUCLEOTIDE SEQUENCE</scope>
    <source>
        <strain evidence="21">DSM 3599</strain>
    </source>
</reference>
<evidence type="ECO:0000256" key="2">
    <source>
        <dbReference type="ARBA" id="ARBA00001947"/>
    </source>
</evidence>
<comment type="similarity">
    <text evidence="3">Belongs to the helicase family. RecQ subfamily.</text>
</comment>
<dbReference type="FunFam" id="3.40.50.300:FF:000156">
    <property type="entry name" value="ATP-dependent DNA helicase recQ"/>
    <property type="match status" value="1"/>
</dbReference>
<dbReference type="InterPro" id="IPR004589">
    <property type="entry name" value="DNA_helicase_ATP-dep_RecQ"/>
</dbReference>
<dbReference type="Proteomes" id="UP001060368">
    <property type="component" value="Chromosome"/>
</dbReference>
<evidence type="ECO:0000256" key="16">
    <source>
        <dbReference type="ARBA" id="ARBA00034808"/>
    </source>
</evidence>
<dbReference type="InterPro" id="IPR001650">
    <property type="entry name" value="Helicase_C-like"/>
</dbReference>
<dbReference type="GO" id="GO:0009378">
    <property type="term" value="F:four-way junction helicase activity"/>
    <property type="evidence" value="ECO:0007669"/>
    <property type="project" value="TreeGrafter"/>
</dbReference>
<keyword evidence="14" id="KW-0413">Isomerase</keyword>
<dbReference type="GO" id="GO:0003677">
    <property type="term" value="F:DNA binding"/>
    <property type="evidence" value="ECO:0007669"/>
    <property type="project" value="UniProtKB-KW"/>
</dbReference>
<keyword evidence="4" id="KW-0479">Metal-binding</keyword>
<feature type="domain" description="Helicase ATP-binding" evidence="19">
    <location>
        <begin position="1"/>
        <end position="169"/>
    </location>
</feature>
<dbReference type="GO" id="GO:0005737">
    <property type="term" value="C:cytoplasm"/>
    <property type="evidence" value="ECO:0007669"/>
    <property type="project" value="TreeGrafter"/>
</dbReference>
<dbReference type="NCBIfam" id="TIGR01389">
    <property type="entry name" value="recQ"/>
    <property type="match status" value="1"/>
</dbReference>
<dbReference type="InterPro" id="IPR006293">
    <property type="entry name" value="DNA_helicase_ATP-dep_RecQ_bac"/>
</dbReference>
<dbReference type="Gene3D" id="1.10.10.10">
    <property type="entry name" value="Winged helix-like DNA-binding domain superfamily/Winged helix DNA-binding domain"/>
    <property type="match status" value="1"/>
</dbReference>
<evidence type="ECO:0000256" key="15">
    <source>
        <dbReference type="ARBA" id="ARBA00034617"/>
    </source>
</evidence>
<dbReference type="SMART" id="SM00341">
    <property type="entry name" value="HRDC"/>
    <property type="match status" value="1"/>
</dbReference>
<evidence type="ECO:0000313" key="22">
    <source>
        <dbReference type="Proteomes" id="UP001060368"/>
    </source>
</evidence>
<dbReference type="InterPro" id="IPR011545">
    <property type="entry name" value="DEAD/DEAH_box_helicase_dom"/>
</dbReference>
<dbReference type="Pfam" id="PF14493">
    <property type="entry name" value="HTH_40"/>
    <property type="match status" value="1"/>
</dbReference>
<dbReference type="GO" id="GO:0009432">
    <property type="term" value="P:SOS response"/>
    <property type="evidence" value="ECO:0007669"/>
    <property type="project" value="InterPro"/>
</dbReference>
<evidence type="ECO:0000256" key="9">
    <source>
        <dbReference type="ARBA" id="ARBA00022833"/>
    </source>
</evidence>
<evidence type="ECO:0000259" key="20">
    <source>
        <dbReference type="PROSITE" id="PS51194"/>
    </source>
</evidence>
<dbReference type="GO" id="GO:0016787">
    <property type="term" value="F:hydrolase activity"/>
    <property type="evidence" value="ECO:0007669"/>
    <property type="project" value="UniProtKB-KW"/>
</dbReference>
<dbReference type="Pfam" id="PF00570">
    <property type="entry name" value="HRDC"/>
    <property type="match status" value="1"/>
</dbReference>
<dbReference type="GO" id="GO:0046872">
    <property type="term" value="F:metal ion binding"/>
    <property type="evidence" value="ECO:0007669"/>
    <property type="project" value="UniProtKB-KW"/>
</dbReference>
<comment type="cofactor">
    <cofactor evidence="1">
        <name>Mg(2+)</name>
        <dbReference type="ChEBI" id="CHEBI:18420"/>
    </cofactor>
</comment>
<dbReference type="Pfam" id="PF16124">
    <property type="entry name" value="RecQ_Zn_bind"/>
    <property type="match status" value="1"/>
</dbReference>
<dbReference type="EMBL" id="CP096115">
    <property type="protein sequence ID" value="UUX93862.1"/>
    <property type="molecule type" value="Genomic_DNA"/>
</dbReference>
<dbReference type="SUPFAM" id="SSF46785">
    <property type="entry name" value="Winged helix' DNA-binding domain"/>
    <property type="match status" value="1"/>
</dbReference>
<dbReference type="EC" id="5.6.2.4" evidence="16"/>
<dbReference type="GO" id="GO:0006310">
    <property type="term" value="P:DNA recombination"/>
    <property type="evidence" value="ECO:0007669"/>
    <property type="project" value="UniProtKB-KW"/>
</dbReference>
<keyword evidence="7 21" id="KW-0378">Hydrolase</keyword>
<keyword evidence="11" id="KW-0238">DNA-binding</keyword>